<gene>
    <name evidence="4" type="ORF">OCV88_11980</name>
</gene>
<evidence type="ECO:0000313" key="4">
    <source>
        <dbReference type="EMBL" id="MCU6763035.1"/>
    </source>
</evidence>
<feature type="domain" description="Calcineurin-like phosphoesterase" evidence="3">
    <location>
        <begin position="1"/>
        <end position="146"/>
    </location>
</feature>
<dbReference type="Gene3D" id="3.60.21.10">
    <property type="match status" value="1"/>
</dbReference>
<dbReference type="InterPro" id="IPR024654">
    <property type="entry name" value="Calcineurin-like_PHP_lpxH"/>
</dbReference>
<accession>A0ABT2TLF6</accession>
<dbReference type="EMBL" id="JAOQJQ010000005">
    <property type="protein sequence ID" value="MCU6763035.1"/>
    <property type="molecule type" value="Genomic_DNA"/>
</dbReference>
<dbReference type="EC" id="3.1.4.-" evidence="2"/>
<evidence type="ECO:0000256" key="1">
    <source>
        <dbReference type="ARBA" id="ARBA00008950"/>
    </source>
</evidence>
<proteinExistence type="inferred from homology"/>
<evidence type="ECO:0000256" key="2">
    <source>
        <dbReference type="RuleBase" id="RU362039"/>
    </source>
</evidence>
<name>A0ABT2TLF6_9FIRM</name>
<comment type="similarity">
    <text evidence="1 2">Belongs to the metallophosphoesterase superfamily. YfcE family.</text>
</comment>
<dbReference type="PANTHER" id="PTHR11124">
    <property type="entry name" value="VACUOLAR SORTING PROTEIN VPS29"/>
    <property type="match status" value="1"/>
</dbReference>
<protein>
    <recommendedName>
        <fullName evidence="2">Phosphoesterase</fullName>
        <ecNumber evidence="2">3.1.4.-</ecNumber>
    </recommendedName>
</protein>
<keyword evidence="5" id="KW-1185">Reference proteome</keyword>
<organism evidence="4 5">
    <name type="scientific">Brotonthovivens ammoniilytica</name>
    <dbReference type="NCBI Taxonomy" id="2981725"/>
    <lineage>
        <taxon>Bacteria</taxon>
        <taxon>Bacillati</taxon>
        <taxon>Bacillota</taxon>
        <taxon>Clostridia</taxon>
        <taxon>Lachnospirales</taxon>
        <taxon>Lachnospiraceae</taxon>
        <taxon>Brotonthovivens</taxon>
    </lineage>
</organism>
<dbReference type="Pfam" id="PF12850">
    <property type="entry name" value="Metallophos_2"/>
    <property type="match status" value="1"/>
</dbReference>
<evidence type="ECO:0000259" key="3">
    <source>
        <dbReference type="Pfam" id="PF12850"/>
    </source>
</evidence>
<evidence type="ECO:0000313" key="5">
    <source>
        <dbReference type="Proteomes" id="UP001652442"/>
    </source>
</evidence>
<reference evidence="4 5" key="1">
    <citation type="journal article" date="2021" name="ISME Commun">
        <title>Automated analysis of genomic sequences facilitates high-throughput and comprehensive description of bacteria.</title>
        <authorList>
            <person name="Hitch T.C.A."/>
        </authorList>
    </citation>
    <scope>NUCLEOTIDE SEQUENCE [LARGE SCALE GENOMIC DNA]</scope>
    <source>
        <strain evidence="4 5">Sanger_109</strain>
    </source>
</reference>
<comment type="caution">
    <text evidence="4">The sequence shown here is derived from an EMBL/GenBank/DDBJ whole genome shotgun (WGS) entry which is preliminary data.</text>
</comment>
<dbReference type="InterPro" id="IPR000979">
    <property type="entry name" value="Phosphodiesterase_MJ0936/Vps29"/>
</dbReference>
<dbReference type="Proteomes" id="UP001652442">
    <property type="component" value="Unassembled WGS sequence"/>
</dbReference>
<dbReference type="NCBIfam" id="TIGR00040">
    <property type="entry name" value="yfcE"/>
    <property type="match status" value="1"/>
</dbReference>
<dbReference type="SUPFAM" id="SSF56300">
    <property type="entry name" value="Metallo-dependent phosphatases"/>
    <property type="match status" value="1"/>
</dbReference>
<sequence>MKLLILSDSHRNIQNMVQAVRLEEPDLMIHLGDHYQDAMELKRLFSDIPLEAVAGNCDFGQKPSEKLITVHKKQILLCHGHNQHVKCGLLNLEYAAREKQADIVLFGHTHRIFCEQHNQLAILNPGSIGDPRYPGRPSYGLVFIEEDSIFLQTQFLSL</sequence>
<dbReference type="RefSeq" id="WP_158425691.1">
    <property type="nucleotide sequence ID" value="NZ_JAOQJQ010000005.1"/>
</dbReference>
<comment type="cofactor">
    <cofactor evidence="2">
        <name>a divalent metal cation</name>
        <dbReference type="ChEBI" id="CHEBI:60240"/>
    </cofactor>
</comment>
<dbReference type="InterPro" id="IPR029052">
    <property type="entry name" value="Metallo-depent_PP-like"/>
</dbReference>
<keyword evidence="2" id="KW-0479">Metal-binding</keyword>